<comment type="caution">
    <text evidence="2">The sequence shown here is derived from an EMBL/GenBank/DDBJ whole genome shotgun (WGS) entry which is preliminary data.</text>
</comment>
<organism evidence="2">
    <name type="scientific">marine sediment metagenome</name>
    <dbReference type="NCBI Taxonomy" id="412755"/>
    <lineage>
        <taxon>unclassified sequences</taxon>
        <taxon>metagenomes</taxon>
        <taxon>ecological metagenomes</taxon>
    </lineage>
</organism>
<dbReference type="AlphaFoldDB" id="A0A0F9G538"/>
<keyword evidence="1" id="KW-1133">Transmembrane helix</keyword>
<reference evidence="2" key="1">
    <citation type="journal article" date="2015" name="Nature">
        <title>Complex archaea that bridge the gap between prokaryotes and eukaryotes.</title>
        <authorList>
            <person name="Spang A."/>
            <person name="Saw J.H."/>
            <person name="Jorgensen S.L."/>
            <person name="Zaremba-Niedzwiedzka K."/>
            <person name="Martijn J."/>
            <person name="Lind A.E."/>
            <person name="van Eijk R."/>
            <person name="Schleper C."/>
            <person name="Guy L."/>
            <person name="Ettema T.J."/>
        </authorList>
    </citation>
    <scope>NUCLEOTIDE SEQUENCE</scope>
</reference>
<evidence type="ECO:0000313" key="2">
    <source>
        <dbReference type="EMBL" id="KKL93793.1"/>
    </source>
</evidence>
<keyword evidence="1" id="KW-0472">Membrane</keyword>
<evidence type="ECO:0000256" key="1">
    <source>
        <dbReference type="SAM" id="Phobius"/>
    </source>
</evidence>
<protein>
    <submittedName>
        <fullName evidence="2">Uncharacterized protein</fullName>
    </submittedName>
</protein>
<dbReference type="EMBL" id="LAZR01019096">
    <property type="protein sequence ID" value="KKL93793.1"/>
    <property type="molecule type" value="Genomic_DNA"/>
</dbReference>
<name>A0A0F9G538_9ZZZZ</name>
<keyword evidence="1" id="KW-0812">Transmembrane</keyword>
<accession>A0A0F9G538</accession>
<feature type="transmembrane region" description="Helical" evidence="1">
    <location>
        <begin position="6"/>
        <end position="24"/>
    </location>
</feature>
<sequence length="51" mass="6046">MTIWSWLLVIGCVLLWTGCALLIGQLTSEWKRMEYDAAKRECQRKWGVDTW</sequence>
<gene>
    <name evidence="2" type="ORF">LCGC14_1871170</name>
</gene>
<proteinExistence type="predicted"/>